<dbReference type="Pfam" id="PF01420">
    <property type="entry name" value="Methylase_S"/>
    <property type="match status" value="1"/>
</dbReference>
<keyword evidence="3" id="KW-0238">DNA-binding</keyword>
<evidence type="ECO:0000256" key="1">
    <source>
        <dbReference type="ARBA" id="ARBA00010923"/>
    </source>
</evidence>
<protein>
    <submittedName>
        <fullName evidence="6">Restriction endonuclease subunit S</fullName>
        <ecNumber evidence="6">3.1.21.-</ecNumber>
    </submittedName>
</protein>
<accession>A0ABY4WHA2</accession>
<organism evidence="6 7">
    <name type="scientific">Brevibacillus ruminantium</name>
    <dbReference type="NCBI Taxonomy" id="2950604"/>
    <lineage>
        <taxon>Bacteria</taxon>
        <taxon>Bacillati</taxon>
        <taxon>Bacillota</taxon>
        <taxon>Bacilli</taxon>
        <taxon>Bacillales</taxon>
        <taxon>Paenibacillaceae</taxon>
        <taxon>Brevibacillus</taxon>
    </lineage>
</organism>
<evidence type="ECO:0000313" key="6">
    <source>
        <dbReference type="EMBL" id="USG66525.1"/>
    </source>
</evidence>
<keyword evidence="2" id="KW-0680">Restriction system</keyword>
<evidence type="ECO:0000256" key="2">
    <source>
        <dbReference type="ARBA" id="ARBA00022747"/>
    </source>
</evidence>
<reference evidence="6" key="1">
    <citation type="submission" date="2022-06" db="EMBL/GenBank/DDBJ databases">
        <title>Genome sequencing of Brevibacillus sp. BB3-R1.</title>
        <authorList>
            <person name="Heo J."/>
            <person name="Lee D."/>
            <person name="Won M."/>
            <person name="Han B.-H."/>
            <person name="Hong S.-B."/>
            <person name="Kwon S.-W."/>
        </authorList>
    </citation>
    <scope>NUCLEOTIDE SEQUENCE</scope>
    <source>
        <strain evidence="6">BB3-R1</strain>
    </source>
</reference>
<dbReference type="GO" id="GO:0016787">
    <property type="term" value="F:hydrolase activity"/>
    <property type="evidence" value="ECO:0007669"/>
    <property type="project" value="UniProtKB-KW"/>
</dbReference>
<dbReference type="PANTHER" id="PTHR43140">
    <property type="entry name" value="TYPE-1 RESTRICTION ENZYME ECOKI SPECIFICITY PROTEIN"/>
    <property type="match status" value="1"/>
</dbReference>
<dbReference type="EMBL" id="CP098755">
    <property type="protein sequence ID" value="USG66525.1"/>
    <property type="molecule type" value="Genomic_DNA"/>
</dbReference>
<evidence type="ECO:0000259" key="5">
    <source>
        <dbReference type="Pfam" id="PF01420"/>
    </source>
</evidence>
<sequence length="119" mass="13406">MRTLGGITVDYLNICLSYYDFIPLTSGSTGRRKLTQAALMDAEILLPPLEEQQEIVNIIYQVTTGIGNTWEHYLEVQRNVDTITQSILFKAFRGELGTNNSKAENAIELLKETLAQQLK</sequence>
<keyword evidence="6" id="KW-0378">Hydrolase</keyword>
<comment type="subunit">
    <text evidence="4">The methyltransferase is composed of M and S polypeptides.</text>
</comment>
<name>A0ABY4WHA2_9BACL</name>
<dbReference type="PANTHER" id="PTHR43140:SF1">
    <property type="entry name" value="TYPE I RESTRICTION ENZYME ECOKI SPECIFICITY SUBUNIT"/>
    <property type="match status" value="1"/>
</dbReference>
<dbReference type="GO" id="GO:0004519">
    <property type="term" value="F:endonuclease activity"/>
    <property type="evidence" value="ECO:0007669"/>
    <property type="project" value="UniProtKB-KW"/>
</dbReference>
<keyword evidence="7" id="KW-1185">Reference proteome</keyword>
<dbReference type="InterPro" id="IPR000055">
    <property type="entry name" value="Restrct_endonuc_typeI_TRD"/>
</dbReference>
<dbReference type="InterPro" id="IPR044946">
    <property type="entry name" value="Restrct_endonuc_typeI_TRD_sf"/>
</dbReference>
<dbReference type="SUPFAM" id="SSF116734">
    <property type="entry name" value="DNA methylase specificity domain"/>
    <property type="match status" value="1"/>
</dbReference>
<gene>
    <name evidence="6" type="ORF">NDK47_04270</name>
</gene>
<proteinExistence type="inferred from homology"/>
<comment type="similarity">
    <text evidence="1">Belongs to the type-I restriction system S methylase family.</text>
</comment>
<dbReference type="RefSeq" id="WP_251873636.1">
    <property type="nucleotide sequence ID" value="NZ_CP098755.1"/>
</dbReference>
<evidence type="ECO:0000313" key="7">
    <source>
        <dbReference type="Proteomes" id="UP001056500"/>
    </source>
</evidence>
<evidence type="ECO:0000256" key="3">
    <source>
        <dbReference type="ARBA" id="ARBA00023125"/>
    </source>
</evidence>
<evidence type="ECO:0000256" key="4">
    <source>
        <dbReference type="ARBA" id="ARBA00038652"/>
    </source>
</evidence>
<dbReference type="InterPro" id="IPR051212">
    <property type="entry name" value="Type-I_RE_S_subunit"/>
</dbReference>
<feature type="domain" description="Type I restriction modification DNA specificity" evidence="5">
    <location>
        <begin position="22"/>
        <end position="64"/>
    </location>
</feature>
<dbReference type="Gene3D" id="3.90.220.20">
    <property type="entry name" value="DNA methylase specificity domains"/>
    <property type="match status" value="1"/>
</dbReference>
<dbReference type="EC" id="3.1.21.-" evidence="6"/>
<keyword evidence="6" id="KW-0255">Endonuclease</keyword>
<keyword evidence="6" id="KW-0540">Nuclease</keyword>
<dbReference type="Proteomes" id="UP001056500">
    <property type="component" value="Chromosome"/>
</dbReference>